<evidence type="ECO:0000313" key="5">
    <source>
        <dbReference type="Proteomes" id="UP000292241"/>
    </source>
</evidence>
<evidence type="ECO:0000313" key="6">
    <source>
        <dbReference type="Proteomes" id="UP000292692"/>
    </source>
</evidence>
<gene>
    <name evidence="2" type="ORF">MCC10008_1918</name>
    <name evidence="3" type="ORF">MCC10076_2136</name>
    <name evidence="4" type="ORF">MCC10102_1976</name>
</gene>
<dbReference type="Proteomes" id="UP000292751">
    <property type="component" value="Unassembled WGS sequence"/>
</dbReference>
<dbReference type="EMBL" id="SHSV01000034">
    <property type="protein sequence ID" value="TCF43091.1"/>
    <property type="molecule type" value="Genomic_DNA"/>
</dbReference>
<evidence type="ECO:0000256" key="1">
    <source>
        <dbReference type="SAM" id="MobiDB-lite"/>
    </source>
</evidence>
<proteinExistence type="predicted"/>
<evidence type="ECO:0000313" key="4">
    <source>
        <dbReference type="EMBL" id="TCF43091.1"/>
    </source>
</evidence>
<dbReference type="EMBL" id="SHPR01000049">
    <property type="protein sequence ID" value="TCD82250.1"/>
    <property type="molecule type" value="Genomic_DNA"/>
</dbReference>
<reference evidence="2" key="2">
    <citation type="submission" date="2019-02" db="EMBL/GenBank/DDBJ databases">
        <authorList>
            <person name="Odamaki T."/>
        </authorList>
    </citation>
    <scope>NUCLEOTIDE SEQUENCE</scope>
    <source>
        <strain evidence="2">MCC10008</strain>
        <strain evidence="3">MCC10076</strain>
        <strain evidence="4">MCC10102</strain>
    </source>
</reference>
<dbReference type="Proteomes" id="UP000292692">
    <property type="component" value="Unassembled WGS sequence"/>
</dbReference>
<dbReference type="AlphaFoldDB" id="A0A4R0SGX9"/>
<evidence type="ECO:0000313" key="3">
    <source>
        <dbReference type="EMBL" id="TCE95722.1"/>
    </source>
</evidence>
<evidence type="ECO:0000313" key="2">
    <source>
        <dbReference type="EMBL" id="TCD82250.1"/>
    </source>
</evidence>
<accession>A0A4R0SGX9</accession>
<dbReference type="Proteomes" id="UP000292241">
    <property type="component" value="Unassembled WGS sequence"/>
</dbReference>
<sequence length="52" mass="5618">MNVNFDMPISTPTVMSAANRPLPARGSAMQENSRHANNRHSACAMESAEMAN</sequence>
<comment type="caution">
    <text evidence="2">The sequence shown here is derived from an EMBL/GenBank/DDBJ whole genome shotgun (WGS) entry which is preliminary data.</text>
</comment>
<organism evidence="2 5">
    <name type="scientific">Bifidobacterium longum subsp. longum</name>
    <dbReference type="NCBI Taxonomy" id="1679"/>
    <lineage>
        <taxon>Bacteria</taxon>
        <taxon>Bacillati</taxon>
        <taxon>Actinomycetota</taxon>
        <taxon>Actinomycetes</taxon>
        <taxon>Bifidobacteriales</taxon>
        <taxon>Bifidobacteriaceae</taxon>
        <taxon>Bifidobacterium</taxon>
    </lineage>
</organism>
<reference evidence="5 6" key="1">
    <citation type="journal article" date="2018" name="Sci. Rep.">
        <title>Genomic diversity and distribution of Bifidobacterium longum subsp. longum across the human lifespan.</title>
        <authorList>
            <person name="Odamaki T."/>
            <person name="Bottacini F."/>
            <person name="Kato K."/>
            <person name="Mitsuyama E."/>
            <person name="Yoshida K."/>
            <person name="Horigome A."/>
            <person name="Xiao J.Z."/>
            <person name="van Sinderen D."/>
        </authorList>
    </citation>
    <scope>NUCLEOTIDE SEQUENCE [LARGE SCALE GENOMIC DNA]</scope>
    <source>
        <strain evidence="2 5">MCC10008</strain>
        <strain evidence="3 7">MCC10076</strain>
        <strain evidence="4 6">MCC10102</strain>
    </source>
</reference>
<feature type="region of interest" description="Disordered" evidence="1">
    <location>
        <begin position="1"/>
        <end position="52"/>
    </location>
</feature>
<evidence type="ECO:0000313" key="7">
    <source>
        <dbReference type="Proteomes" id="UP000292751"/>
    </source>
</evidence>
<dbReference type="EMBL" id="SHRX01000035">
    <property type="protein sequence ID" value="TCE95722.1"/>
    <property type="molecule type" value="Genomic_DNA"/>
</dbReference>
<protein>
    <submittedName>
        <fullName evidence="2">Uncharacterized protein</fullName>
    </submittedName>
</protein>
<name>A0A4R0SGX9_BIFLL</name>